<dbReference type="OrthoDB" id="683455at2759"/>
<dbReference type="InterPro" id="IPR003614">
    <property type="entry name" value="Knottins"/>
</dbReference>
<reference evidence="7 8" key="1">
    <citation type="submission" date="2018-04" db="EMBL/GenBank/DDBJ databases">
        <authorList>
            <person name="Vogel A."/>
        </authorList>
    </citation>
    <scope>NUCLEOTIDE SEQUENCE [LARGE SCALE GENOMIC DNA]</scope>
</reference>
<evidence type="ECO:0000313" key="7">
    <source>
        <dbReference type="EMBL" id="VFQ78112.1"/>
    </source>
</evidence>
<gene>
    <name evidence="7" type="ORF">CCAM_LOCUS19888</name>
</gene>
<dbReference type="InterPro" id="IPR036574">
    <property type="entry name" value="Scorpion_toxin-like_sf"/>
</dbReference>
<dbReference type="Pfam" id="PF00304">
    <property type="entry name" value="Gamma-thionin"/>
    <property type="match status" value="1"/>
</dbReference>
<keyword evidence="3 5" id="KW-0732">Signal</keyword>
<dbReference type="PRINTS" id="PR00288">
    <property type="entry name" value="PUROTHIONIN"/>
</dbReference>
<sequence>MFSILSLVLMLLFASEMGIAEGRTCESKSQKFKGPCVSDHNCASVCHTERFHGGHCRGFRRRCFCTKPC</sequence>
<dbReference type="PROSITE" id="PS00940">
    <property type="entry name" value="GAMMA_THIONIN"/>
    <property type="match status" value="1"/>
</dbReference>
<dbReference type="SUPFAM" id="SSF57095">
    <property type="entry name" value="Scorpion toxin-like"/>
    <property type="match status" value="1"/>
</dbReference>
<feature type="chain" id="PRO_5019822038" description="Knottins-like domain-containing protein" evidence="5">
    <location>
        <begin position="23"/>
        <end position="69"/>
    </location>
</feature>
<accession>A0A484LNP0</accession>
<evidence type="ECO:0000256" key="1">
    <source>
        <dbReference type="ARBA" id="ARBA00004613"/>
    </source>
</evidence>
<dbReference type="AlphaFoldDB" id="A0A484LNP0"/>
<dbReference type="EMBL" id="OOIL02001788">
    <property type="protein sequence ID" value="VFQ78112.1"/>
    <property type="molecule type" value="Genomic_DNA"/>
</dbReference>
<dbReference type="CDD" id="cd00107">
    <property type="entry name" value="Knot1"/>
    <property type="match status" value="1"/>
</dbReference>
<comment type="subcellular location">
    <subcellularLocation>
        <location evidence="1">Secreted</location>
    </subcellularLocation>
</comment>
<dbReference type="PANTHER" id="PTHR33147:SF39">
    <property type="entry name" value="DRO1 PROTEIN-RELATED"/>
    <property type="match status" value="1"/>
</dbReference>
<keyword evidence="4" id="KW-1015">Disulfide bond</keyword>
<proteinExistence type="predicted"/>
<feature type="signal peptide" evidence="5">
    <location>
        <begin position="1"/>
        <end position="22"/>
    </location>
</feature>
<feature type="domain" description="Knottins-like" evidence="6">
    <location>
        <begin position="24"/>
        <end position="69"/>
    </location>
</feature>
<organism evidence="7 8">
    <name type="scientific">Cuscuta campestris</name>
    <dbReference type="NCBI Taxonomy" id="132261"/>
    <lineage>
        <taxon>Eukaryota</taxon>
        <taxon>Viridiplantae</taxon>
        <taxon>Streptophyta</taxon>
        <taxon>Embryophyta</taxon>
        <taxon>Tracheophyta</taxon>
        <taxon>Spermatophyta</taxon>
        <taxon>Magnoliopsida</taxon>
        <taxon>eudicotyledons</taxon>
        <taxon>Gunneridae</taxon>
        <taxon>Pentapetalae</taxon>
        <taxon>asterids</taxon>
        <taxon>lamiids</taxon>
        <taxon>Solanales</taxon>
        <taxon>Convolvulaceae</taxon>
        <taxon>Cuscuteae</taxon>
        <taxon>Cuscuta</taxon>
        <taxon>Cuscuta subgen. Grammica</taxon>
        <taxon>Cuscuta sect. Cleistogrammica</taxon>
    </lineage>
</organism>
<evidence type="ECO:0000256" key="4">
    <source>
        <dbReference type="ARBA" id="ARBA00023157"/>
    </source>
</evidence>
<evidence type="ECO:0000256" key="3">
    <source>
        <dbReference type="ARBA" id="ARBA00022729"/>
    </source>
</evidence>
<evidence type="ECO:0000256" key="2">
    <source>
        <dbReference type="ARBA" id="ARBA00022525"/>
    </source>
</evidence>
<dbReference type="Proteomes" id="UP000595140">
    <property type="component" value="Unassembled WGS sequence"/>
</dbReference>
<dbReference type="PANTHER" id="PTHR33147">
    <property type="entry name" value="DEFENSIN-LIKE PROTEIN 1"/>
    <property type="match status" value="1"/>
</dbReference>
<dbReference type="Gene3D" id="3.30.30.10">
    <property type="entry name" value="Knottin, scorpion toxin-like"/>
    <property type="match status" value="1"/>
</dbReference>
<keyword evidence="8" id="KW-1185">Reference proteome</keyword>
<name>A0A484LNP0_9ASTE</name>
<dbReference type="InterPro" id="IPR008176">
    <property type="entry name" value="Defensin_plant"/>
</dbReference>
<keyword evidence="2" id="KW-0964">Secreted</keyword>
<dbReference type="GO" id="GO:0005576">
    <property type="term" value="C:extracellular region"/>
    <property type="evidence" value="ECO:0007669"/>
    <property type="project" value="UniProtKB-SubCell"/>
</dbReference>
<protein>
    <recommendedName>
        <fullName evidence="6">Knottins-like domain-containing protein</fullName>
    </recommendedName>
</protein>
<dbReference type="GO" id="GO:0006952">
    <property type="term" value="P:defense response"/>
    <property type="evidence" value="ECO:0007669"/>
    <property type="project" value="InterPro"/>
</dbReference>
<evidence type="ECO:0000313" key="8">
    <source>
        <dbReference type="Proteomes" id="UP000595140"/>
    </source>
</evidence>
<evidence type="ECO:0000259" key="6">
    <source>
        <dbReference type="SMART" id="SM00505"/>
    </source>
</evidence>
<evidence type="ECO:0000256" key="5">
    <source>
        <dbReference type="SAM" id="SignalP"/>
    </source>
</evidence>
<dbReference type="SMART" id="SM00505">
    <property type="entry name" value="Knot1"/>
    <property type="match status" value="1"/>
</dbReference>